<evidence type="ECO:0000313" key="3">
    <source>
        <dbReference type="Proteomes" id="UP000823674"/>
    </source>
</evidence>
<protein>
    <submittedName>
        <fullName evidence="2">Uncharacterized protein</fullName>
    </submittedName>
</protein>
<evidence type="ECO:0000256" key="1">
    <source>
        <dbReference type="SAM" id="Coils"/>
    </source>
</evidence>
<proteinExistence type="predicted"/>
<dbReference type="EMBL" id="JADBGQ010000006">
    <property type="protein sequence ID" value="KAG5394226.1"/>
    <property type="molecule type" value="Genomic_DNA"/>
</dbReference>
<gene>
    <name evidence="2" type="primary">A06p041230.1_BraROA</name>
    <name evidence="2" type="ORF">IGI04_024189</name>
</gene>
<dbReference type="Proteomes" id="UP000823674">
    <property type="component" value="Chromosome A06"/>
</dbReference>
<reference evidence="2 3" key="1">
    <citation type="submission" date="2021-03" db="EMBL/GenBank/DDBJ databases">
        <authorList>
            <person name="King G.J."/>
            <person name="Bancroft I."/>
            <person name="Baten A."/>
            <person name="Bloomfield J."/>
            <person name="Borpatragohain P."/>
            <person name="He Z."/>
            <person name="Irish N."/>
            <person name="Irwin J."/>
            <person name="Liu K."/>
            <person name="Mauleon R.P."/>
            <person name="Moore J."/>
            <person name="Morris R."/>
            <person name="Ostergaard L."/>
            <person name="Wang B."/>
            <person name="Wells R."/>
        </authorList>
    </citation>
    <scope>NUCLEOTIDE SEQUENCE [LARGE SCALE GENOMIC DNA]</scope>
    <source>
        <strain evidence="2">R-o-18</strain>
        <tissue evidence="2">Leaf</tissue>
    </source>
</reference>
<accession>A0ABQ7M8E7</accession>
<evidence type="ECO:0000313" key="2">
    <source>
        <dbReference type="EMBL" id="KAG5394226.1"/>
    </source>
</evidence>
<keyword evidence="3" id="KW-1185">Reference proteome</keyword>
<keyword evidence="1" id="KW-0175">Coiled coil</keyword>
<feature type="coiled-coil region" evidence="1">
    <location>
        <begin position="57"/>
        <end position="104"/>
    </location>
</feature>
<comment type="caution">
    <text evidence="2">The sequence shown here is derived from an EMBL/GenBank/DDBJ whole genome shotgun (WGS) entry which is preliminary data.</text>
</comment>
<organism evidence="2 3">
    <name type="scientific">Brassica rapa subsp. trilocularis</name>
    <dbReference type="NCBI Taxonomy" id="1813537"/>
    <lineage>
        <taxon>Eukaryota</taxon>
        <taxon>Viridiplantae</taxon>
        <taxon>Streptophyta</taxon>
        <taxon>Embryophyta</taxon>
        <taxon>Tracheophyta</taxon>
        <taxon>Spermatophyta</taxon>
        <taxon>Magnoliopsida</taxon>
        <taxon>eudicotyledons</taxon>
        <taxon>Gunneridae</taxon>
        <taxon>Pentapetalae</taxon>
        <taxon>rosids</taxon>
        <taxon>malvids</taxon>
        <taxon>Brassicales</taxon>
        <taxon>Brassicaceae</taxon>
        <taxon>Brassiceae</taxon>
        <taxon>Brassica</taxon>
    </lineage>
</organism>
<sequence length="336" mass="39245">MTTATSLGRDPLFLSSSLSKSDRAAAIKIRFADIIVKSSSNKSEAMMTIRREKRLLQERQLEEKARIEERMKLRQEERLAVLKMEEEEKAMMEERMKVRQEERLAIIKKEEEEEARSNYMGHVADLPEHLSLTILLLYLLPMAQAKRFQDLIESLYTSRLINFEMITKKTALFLSSSLSKSDRAAAIKIRFADIIVKSSSNKSEAMMTITREKELLQLQEKAMIEERMKVRQEERLAVLKMEEEEKAMMEARMEVRQEERLAIIKMEEEEEARSSNCKFEQDHPLFAQIAEKELLKFIGGSRKARDRSLLKKFGLVLKTDHIDDALLYDLEEGEIF</sequence>
<name>A0ABQ7M8E7_BRACM</name>